<name>A0AAD7K3Q1_9AGAR</name>
<evidence type="ECO:0000313" key="2">
    <source>
        <dbReference type="EMBL" id="KAJ7777634.1"/>
    </source>
</evidence>
<dbReference type="Pfam" id="PF18759">
    <property type="entry name" value="Plavaka"/>
    <property type="match status" value="1"/>
</dbReference>
<evidence type="ECO:0000313" key="3">
    <source>
        <dbReference type="Proteomes" id="UP001215280"/>
    </source>
</evidence>
<proteinExistence type="predicted"/>
<dbReference type="EMBL" id="JARJLG010000010">
    <property type="protein sequence ID" value="KAJ7777634.1"/>
    <property type="molecule type" value="Genomic_DNA"/>
</dbReference>
<dbReference type="Proteomes" id="UP001215280">
    <property type="component" value="Unassembled WGS sequence"/>
</dbReference>
<feature type="region of interest" description="Disordered" evidence="1">
    <location>
        <begin position="296"/>
        <end position="316"/>
    </location>
</feature>
<keyword evidence="3" id="KW-1185">Reference proteome</keyword>
<feature type="compositionally biased region" description="Acidic residues" evidence="1">
    <location>
        <begin position="695"/>
        <end position="710"/>
    </location>
</feature>
<dbReference type="InterPro" id="IPR041078">
    <property type="entry name" value="Plavaka"/>
</dbReference>
<feature type="compositionally biased region" description="Acidic residues" evidence="1">
    <location>
        <begin position="754"/>
        <end position="792"/>
    </location>
</feature>
<comment type="caution">
    <text evidence="2">The sequence shown here is derived from an EMBL/GenBank/DDBJ whole genome shotgun (WGS) entry which is preliminary data.</text>
</comment>
<feature type="region of interest" description="Disordered" evidence="1">
    <location>
        <begin position="695"/>
        <end position="792"/>
    </location>
</feature>
<gene>
    <name evidence="2" type="ORF">DFH07DRAFT_976756</name>
</gene>
<evidence type="ECO:0000256" key="1">
    <source>
        <dbReference type="SAM" id="MobiDB-lite"/>
    </source>
</evidence>
<sequence length="792" mass="90344">MHAIWRLLLDDEFLEAYEHGIVIECQDGVFRRFYPRIFTYSADYPEKVLLATIRNLGKAPCPRCYLPKADIPDLGTVHDTKKRETLARTDTHVKDGTLTRIRKWIYEAGCVVTSTTFDFWLLARSWTPTSNAFSDRLSKFGFNPFKMLVPDFMHEFELGVFKAFFIHLLRILHTQGENAVNTLNRRFRLIPTFGRSTIRRFTQNTSALKKMAAWNYQSLLLCSIPVIEGLLPEPYNSEIIEVLFSLAEWHSLAKLKLHTDPTIGLLGSATREVGCLLRRFKRVICPDFSTKELPSEEAARGRRQAKKKAAKGKVPLKTTPQKKEYSLLTYKLHSLGDYVASILWFGTTDSYSTQPGELEHRRVKRFYARTNKNLAVRQMTLLERRETSLLRMARRARISAQRLGGTTPTPVPQGHKQKLKKASTYVPFSESEALPYTTPEQHHHISPSRNTSLHLSSWLSTNRDDPATTDFLPKLQEHLLGRLTHPEWSGDGNEFTAAERFRLSLKNHRMYVHKILRVNYTTYDVRRGQDCLNPRTHSDIMYLAPEEDASHPYSYAQVIGVFHVDIVNTAPGANPVPQLMEFLWVRRYRLDPTWRAGFKRKHLYRLEFLPDSDPDAFGFLNPDEVIRGAHIIPAFAYGTTEDVLDSSSIGRLPRDGLTEDEDWRYYHVNFFVDCDMYMRYVGGGVGHYQVEIPEEEQPPVASEEDEDEGIDSPIPESPPTAPGNAEPLPDRPRSQNSDKSRSDSSSSSAGSDSSDSEGDDSEEDKEDSDLDLGPEDGDGCLEEEVEEGYAPL</sequence>
<organism evidence="2 3">
    <name type="scientific">Mycena maculata</name>
    <dbReference type="NCBI Taxonomy" id="230809"/>
    <lineage>
        <taxon>Eukaryota</taxon>
        <taxon>Fungi</taxon>
        <taxon>Dikarya</taxon>
        <taxon>Basidiomycota</taxon>
        <taxon>Agaricomycotina</taxon>
        <taxon>Agaricomycetes</taxon>
        <taxon>Agaricomycetidae</taxon>
        <taxon>Agaricales</taxon>
        <taxon>Marasmiineae</taxon>
        <taxon>Mycenaceae</taxon>
        <taxon>Mycena</taxon>
    </lineage>
</organism>
<protein>
    <submittedName>
        <fullName evidence="2">Uncharacterized protein</fullName>
    </submittedName>
</protein>
<feature type="compositionally biased region" description="Basic and acidic residues" evidence="1">
    <location>
        <begin position="728"/>
        <end position="742"/>
    </location>
</feature>
<dbReference type="AlphaFoldDB" id="A0AAD7K3Q1"/>
<feature type="compositionally biased region" description="Low complexity" evidence="1">
    <location>
        <begin position="743"/>
        <end position="753"/>
    </location>
</feature>
<accession>A0AAD7K3Q1</accession>
<feature type="compositionally biased region" description="Basic residues" evidence="1">
    <location>
        <begin position="301"/>
        <end position="311"/>
    </location>
</feature>
<reference evidence="2" key="1">
    <citation type="submission" date="2023-03" db="EMBL/GenBank/DDBJ databases">
        <title>Massive genome expansion in bonnet fungi (Mycena s.s.) driven by repeated elements and novel gene families across ecological guilds.</title>
        <authorList>
            <consortium name="Lawrence Berkeley National Laboratory"/>
            <person name="Harder C.B."/>
            <person name="Miyauchi S."/>
            <person name="Viragh M."/>
            <person name="Kuo A."/>
            <person name="Thoen E."/>
            <person name="Andreopoulos B."/>
            <person name="Lu D."/>
            <person name="Skrede I."/>
            <person name="Drula E."/>
            <person name="Henrissat B."/>
            <person name="Morin E."/>
            <person name="Kohler A."/>
            <person name="Barry K."/>
            <person name="LaButti K."/>
            <person name="Morin E."/>
            <person name="Salamov A."/>
            <person name="Lipzen A."/>
            <person name="Mereny Z."/>
            <person name="Hegedus B."/>
            <person name="Baldrian P."/>
            <person name="Stursova M."/>
            <person name="Weitz H."/>
            <person name="Taylor A."/>
            <person name="Grigoriev I.V."/>
            <person name="Nagy L.G."/>
            <person name="Martin F."/>
            <person name="Kauserud H."/>
        </authorList>
    </citation>
    <scope>NUCLEOTIDE SEQUENCE</scope>
    <source>
        <strain evidence="2">CBHHK188m</strain>
    </source>
</reference>